<sequence length="579" mass="64707">MDHYRKKVETADYLPGKDAPFYLSKHRARFAPSDMKDICFDPYDPVPRLGHEDVNLRIEALTHIGLTKPPGADTLLAGFLERTRPRDDTYAAIRSLGHIGGTIAEAALLACMTDTDLDTQLEAVHALRQIESPRALPFCIQGLEREVDSSDGKASAVEVSLQRTCFEYLRRFGNMTHSEPLWEVAWRHDAATNWLRSPRPPQEWFMGYWPDNLRMIDPGILALSVLASWGDDSAKQIIVDATVMSCWPAIIDLLRGANPEQALLNDPDDRCCLGPGTPSPSCLYKHWTALETVFFVFQGEQDVYDEILERCRTDPRLPLDGRLLFLWGKDQFEVEDQALLRDTWSQAVETRSGALASDAAAGSIAEDLVACLSAGDDSGQCVPTWFLAASYSEHLAAVVAHAYARHGQTEELWYCYRTVPPDAPWLHGEVVTAMARTRQACFQDVILEYVREVWSATARSDEFASAVLRSHQSKSRDHDRMIAFTRVPIDAPGRSDQFMSYLFHGYADEEAVVELLWDCSLPSLLRLYLSGCVQLTGGGQAKKRLREQALDALGSLVVEQDGGDPMAQALAPLIQHRLR</sequence>
<reference evidence="1 2" key="1">
    <citation type="submission" date="2024-09" db="EMBL/GenBank/DDBJ databases">
        <authorList>
            <person name="D'Angelo T."/>
        </authorList>
    </citation>
    <scope>NUCLEOTIDE SEQUENCE [LARGE SCALE GENOMIC DNA]</scope>
    <source>
        <strain evidence="1">SAG AM-320-E07</strain>
    </source>
</reference>
<dbReference type="Proteomes" id="UP001593833">
    <property type="component" value="Unassembled WGS sequence"/>
</dbReference>
<comment type="caution">
    <text evidence="1">The sequence shown here is derived from an EMBL/GenBank/DDBJ whole genome shotgun (WGS) entry which is preliminary data.</text>
</comment>
<dbReference type="InterPro" id="IPR016024">
    <property type="entry name" value="ARM-type_fold"/>
</dbReference>
<dbReference type="SUPFAM" id="SSF48371">
    <property type="entry name" value="ARM repeat"/>
    <property type="match status" value="1"/>
</dbReference>
<keyword evidence="2" id="KW-1185">Reference proteome</keyword>
<organism evidence="1 2">
    <name type="scientific">Eiseniibacteriota bacterium</name>
    <dbReference type="NCBI Taxonomy" id="2212470"/>
    <lineage>
        <taxon>Bacteria</taxon>
        <taxon>Candidatus Eiseniibacteriota</taxon>
    </lineage>
</organism>
<name>A0ABV6YJW1_UNCEI</name>
<evidence type="ECO:0000313" key="2">
    <source>
        <dbReference type="Proteomes" id="UP001593833"/>
    </source>
</evidence>
<dbReference type="Pfam" id="PF13646">
    <property type="entry name" value="HEAT_2"/>
    <property type="match status" value="1"/>
</dbReference>
<gene>
    <name evidence="1" type="ORF">ACFL6M_03430</name>
</gene>
<evidence type="ECO:0000313" key="1">
    <source>
        <dbReference type="EMBL" id="MFC1572632.1"/>
    </source>
</evidence>
<protein>
    <submittedName>
        <fullName evidence="1">HEAT repeat domain-containing protein</fullName>
    </submittedName>
</protein>
<dbReference type="Gene3D" id="1.25.10.10">
    <property type="entry name" value="Leucine-rich Repeat Variant"/>
    <property type="match status" value="1"/>
</dbReference>
<dbReference type="InterPro" id="IPR011989">
    <property type="entry name" value="ARM-like"/>
</dbReference>
<proteinExistence type="predicted"/>
<accession>A0ABV6YJW1</accession>
<dbReference type="EMBL" id="JBHPKH010000026">
    <property type="protein sequence ID" value="MFC1572632.1"/>
    <property type="molecule type" value="Genomic_DNA"/>
</dbReference>